<accession>A0A3S3PKS4</accession>
<proteinExistence type="predicted"/>
<dbReference type="EMBL" id="QPKB01000009">
    <property type="protein sequence ID" value="RWR92857.1"/>
    <property type="molecule type" value="Genomic_DNA"/>
</dbReference>
<name>A0A3S3PKS4_9MAGN</name>
<gene>
    <name evidence="1" type="ORF">CKAN_02208400</name>
</gene>
<keyword evidence="2" id="KW-1185">Reference proteome</keyword>
<organism evidence="1 2">
    <name type="scientific">Cinnamomum micranthum f. kanehirae</name>
    <dbReference type="NCBI Taxonomy" id="337451"/>
    <lineage>
        <taxon>Eukaryota</taxon>
        <taxon>Viridiplantae</taxon>
        <taxon>Streptophyta</taxon>
        <taxon>Embryophyta</taxon>
        <taxon>Tracheophyta</taxon>
        <taxon>Spermatophyta</taxon>
        <taxon>Magnoliopsida</taxon>
        <taxon>Magnoliidae</taxon>
        <taxon>Laurales</taxon>
        <taxon>Lauraceae</taxon>
        <taxon>Cinnamomum</taxon>
    </lineage>
</organism>
<dbReference type="AlphaFoldDB" id="A0A3S3PKS4"/>
<dbReference type="Proteomes" id="UP000283530">
    <property type="component" value="Unassembled WGS sequence"/>
</dbReference>
<protein>
    <submittedName>
        <fullName evidence="1">Uncharacterized protein</fullName>
    </submittedName>
</protein>
<evidence type="ECO:0000313" key="2">
    <source>
        <dbReference type="Proteomes" id="UP000283530"/>
    </source>
</evidence>
<evidence type="ECO:0000313" key="1">
    <source>
        <dbReference type="EMBL" id="RWR92857.1"/>
    </source>
</evidence>
<comment type="caution">
    <text evidence="1">The sequence shown here is derived from an EMBL/GenBank/DDBJ whole genome shotgun (WGS) entry which is preliminary data.</text>
</comment>
<sequence>MKMEGLFCTGWPDGRDLRKIAIMVNLKRKGGGNLKVPVLCCMSNLPVNVDSCCETFVRAIHPETSHNTP</sequence>
<reference evidence="1 2" key="1">
    <citation type="journal article" date="2019" name="Nat. Plants">
        <title>Stout camphor tree genome fills gaps in understanding of flowering plant genome evolution.</title>
        <authorList>
            <person name="Chaw S.M."/>
            <person name="Liu Y.C."/>
            <person name="Wu Y.W."/>
            <person name="Wang H.Y."/>
            <person name="Lin C.I."/>
            <person name="Wu C.S."/>
            <person name="Ke H.M."/>
            <person name="Chang L.Y."/>
            <person name="Hsu C.Y."/>
            <person name="Yang H.T."/>
            <person name="Sudianto E."/>
            <person name="Hsu M.H."/>
            <person name="Wu K.P."/>
            <person name="Wang L.N."/>
            <person name="Leebens-Mack J.H."/>
            <person name="Tsai I.J."/>
        </authorList>
    </citation>
    <scope>NUCLEOTIDE SEQUENCE [LARGE SCALE GENOMIC DNA]</scope>
    <source>
        <strain evidence="2">cv. Chaw 1501</strain>
        <tissue evidence="1">Young leaves</tissue>
    </source>
</reference>